<keyword evidence="2" id="KW-1185">Reference proteome</keyword>
<gene>
    <name evidence="1" type="ORF">ZOSMA_101G00650</name>
</gene>
<dbReference type="EMBL" id="LFYR01000025">
    <property type="protein sequence ID" value="KMZ76481.1"/>
    <property type="molecule type" value="Genomic_DNA"/>
</dbReference>
<proteinExistence type="predicted"/>
<name>A0A0K9Q5D5_ZOSMR</name>
<comment type="caution">
    <text evidence="1">The sequence shown here is derived from an EMBL/GenBank/DDBJ whole genome shotgun (WGS) entry which is preliminary data.</text>
</comment>
<dbReference type="AlphaFoldDB" id="A0A0K9Q5D5"/>
<organism evidence="1 2">
    <name type="scientific">Zostera marina</name>
    <name type="common">Eelgrass</name>
    <dbReference type="NCBI Taxonomy" id="29655"/>
    <lineage>
        <taxon>Eukaryota</taxon>
        <taxon>Viridiplantae</taxon>
        <taxon>Streptophyta</taxon>
        <taxon>Embryophyta</taxon>
        <taxon>Tracheophyta</taxon>
        <taxon>Spermatophyta</taxon>
        <taxon>Magnoliopsida</taxon>
        <taxon>Liliopsida</taxon>
        <taxon>Zosteraceae</taxon>
        <taxon>Zostera</taxon>
    </lineage>
</organism>
<protein>
    <submittedName>
        <fullName evidence="1">Uncharacterized protein</fullName>
    </submittedName>
</protein>
<accession>A0A0K9Q5D5</accession>
<reference evidence="2" key="1">
    <citation type="journal article" date="2016" name="Nature">
        <title>The genome of the seagrass Zostera marina reveals angiosperm adaptation to the sea.</title>
        <authorList>
            <person name="Olsen J.L."/>
            <person name="Rouze P."/>
            <person name="Verhelst B."/>
            <person name="Lin Y.-C."/>
            <person name="Bayer T."/>
            <person name="Collen J."/>
            <person name="Dattolo E."/>
            <person name="De Paoli E."/>
            <person name="Dittami S."/>
            <person name="Maumus F."/>
            <person name="Michel G."/>
            <person name="Kersting A."/>
            <person name="Lauritano C."/>
            <person name="Lohaus R."/>
            <person name="Toepel M."/>
            <person name="Tonon T."/>
            <person name="Vanneste K."/>
            <person name="Amirebrahimi M."/>
            <person name="Brakel J."/>
            <person name="Bostroem C."/>
            <person name="Chovatia M."/>
            <person name="Grimwood J."/>
            <person name="Jenkins J.W."/>
            <person name="Jueterbock A."/>
            <person name="Mraz A."/>
            <person name="Stam W.T."/>
            <person name="Tice H."/>
            <person name="Bornberg-Bauer E."/>
            <person name="Green P.J."/>
            <person name="Pearson G.A."/>
            <person name="Procaccini G."/>
            <person name="Duarte C.M."/>
            <person name="Schmutz J."/>
            <person name="Reusch T.B.H."/>
            <person name="Van de Peer Y."/>
        </authorList>
    </citation>
    <scope>NUCLEOTIDE SEQUENCE [LARGE SCALE GENOMIC DNA]</scope>
    <source>
        <strain evidence="2">cv. Finnish</strain>
    </source>
</reference>
<sequence>MGSLRIRSPSVDLLICCRSLGCLTVDDFFRCCSDRRIFHQLRNSLHVFHHRVHIKVFLN</sequence>
<evidence type="ECO:0000313" key="2">
    <source>
        <dbReference type="Proteomes" id="UP000036987"/>
    </source>
</evidence>
<dbReference type="Proteomes" id="UP000036987">
    <property type="component" value="Unassembled WGS sequence"/>
</dbReference>
<evidence type="ECO:0000313" key="1">
    <source>
        <dbReference type="EMBL" id="KMZ76481.1"/>
    </source>
</evidence>